<dbReference type="InterPro" id="IPR014729">
    <property type="entry name" value="Rossmann-like_a/b/a_fold"/>
</dbReference>
<dbReference type="Gene3D" id="1.25.40.80">
    <property type="match status" value="1"/>
</dbReference>
<dbReference type="GO" id="GO:0000719">
    <property type="term" value="P:photoreactive repair"/>
    <property type="evidence" value="ECO:0007669"/>
    <property type="project" value="UniProtKB-ARBA"/>
</dbReference>
<evidence type="ECO:0000256" key="3">
    <source>
        <dbReference type="ARBA" id="ARBA00014046"/>
    </source>
</evidence>
<feature type="site" description="Electron transfer via tryptophanyl radical" evidence="9">
    <location>
        <position position="311"/>
    </location>
</feature>
<dbReference type="Proteomes" id="UP000761264">
    <property type="component" value="Unassembled WGS sequence"/>
</dbReference>
<evidence type="ECO:0000313" key="13">
    <source>
        <dbReference type="Proteomes" id="UP000761264"/>
    </source>
</evidence>
<dbReference type="PROSITE" id="PS00394">
    <property type="entry name" value="DNA_PHOTOLYASES_1_1"/>
    <property type="match status" value="1"/>
</dbReference>
<dbReference type="SUPFAM" id="SSF52425">
    <property type="entry name" value="Cryptochrome/photolyase, N-terminal domain"/>
    <property type="match status" value="1"/>
</dbReference>
<dbReference type="InterPro" id="IPR005101">
    <property type="entry name" value="Cryptochr/Photolyase_FAD-bd"/>
</dbReference>
<evidence type="ECO:0000313" key="12">
    <source>
        <dbReference type="EMBL" id="NIA68876.1"/>
    </source>
</evidence>
<dbReference type="Pfam" id="PF03441">
    <property type="entry name" value="FAD_binding_7"/>
    <property type="match status" value="1"/>
</dbReference>
<dbReference type="InterPro" id="IPR036134">
    <property type="entry name" value="Crypto/Photolyase_FAD-like_sf"/>
</dbReference>
<dbReference type="PROSITE" id="PS00691">
    <property type="entry name" value="DNA_PHOTOLYASES_1_2"/>
    <property type="match status" value="1"/>
</dbReference>
<keyword evidence="5 8" id="KW-0274">FAD</keyword>
<dbReference type="InterPro" id="IPR002081">
    <property type="entry name" value="Cryptochrome/DNA_photolyase_1"/>
</dbReference>
<dbReference type="Gene3D" id="3.40.50.620">
    <property type="entry name" value="HUPs"/>
    <property type="match status" value="1"/>
</dbReference>
<feature type="binding site" evidence="8">
    <location>
        <begin position="239"/>
        <end position="243"/>
    </location>
    <ligand>
        <name>FAD</name>
        <dbReference type="ChEBI" id="CHEBI:57692"/>
    </ligand>
</feature>
<feature type="binding site" evidence="8">
    <location>
        <position position="277"/>
    </location>
    <ligand>
        <name>FAD</name>
        <dbReference type="ChEBI" id="CHEBI:57692"/>
    </ligand>
</feature>
<comment type="cofactor">
    <cofactor evidence="8">
        <name>FAD</name>
        <dbReference type="ChEBI" id="CHEBI:57692"/>
    </cofactor>
    <text evidence="8">Binds 1 FAD per subunit.</text>
</comment>
<feature type="site" description="Electron transfer via tryptophanyl radical" evidence="9">
    <location>
        <position position="364"/>
    </location>
</feature>
<evidence type="ECO:0000256" key="1">
    <source>
        <dbReference type="ARBA" id="ARBA00001932"/>
    </source>
</evidence>
<dbReference type="PANTHER" id="PTHR11455:SF9">
    <property type="entry name" value="CRYPTOCHROME CIRCADIAN CLOCK 5 ISOFORM X1"/>
    <property type="match status" value="1"/>
</dbReference>
<evidence type="ECO:0000256" key="6">
    <source>
        <dbReference type="ARBA" id="ARBA00022991"/>
    </source>
</evidence>
<evidence type="ECO:0000256" key="2">
    <source>
        <dbReference type="ARBA" id="ARBA00013149"/>
    </source>
</evidence>
<organism evidence="12 13">
    <name type="scientific">Pelagibius litoralis</name>
    <dbReference type="NCBI Taxonomy" id="374515"/>
    <lineage>
        <taxon>Bacteria</taxon>
        <taxon>Pseudomonadati</taxon>
        <taxon>Pseudomonadota</taxon>
        <taxon>Alphaproteobacteria</taxon>
        <taxon>Rhodospirillales</taxon>
        <taxon>Rhodovibrionaceae</taxon>
        <taxon>Pelagibius</taxon>
    </lineage>
</organism>
<dbReference type="GO" id="GO:0071949">
    <property type="term" value="F:FAD binding"/>
    <property type="evidence" value="ECO:0007669"/>
    <property type="project" value="TreeGrafter"/>
</dbReference>
<evidence type="ECO:0000256" key="7">
    <source>
        <dbReference type="ARBA" id="ARBA00033999"/>
    </source>
</evidence>
<comment type="catalytic activity">
    <reaction evidence="7">
        <text>cyclobutadipyrimidine (in DNA) = 2 pyrimidine residues (in DNA).</text>
        <dbReference type="EC" id="4.1.99.3"/>
    </reaction>
</comment>
<comment type="caution">
    <text evidence="12">The sequence shown here is derived from an EMBL/GenBank/DDBJ whole genome shotgun (WGS) entry which is preliminary data.</text>
</comment>
<dbReference type="FunFam" id="1.10.579.10:FF:000003">
    <property type="entry name" value="Deoxyribodipyrimidine photo-lyase"/>
    <property type="match status" value="1"/>
</dbReference>
<dbReference type="Gene3D" id="1.10.579.10">
    <property type="entry name" value="DNA Cyclobutane Dipyrimidine Photolyase, subunit A, domain 3"/>
    <property type="match status" value="1"/>
</dbReference>
<dbReference type="PROSITE" id="PS51645">
    <property type="entry name" value="PHR_CRY_ALPHA_BETA"/>
    <property type="match status" value="1"/>
</dbReference>
<dbReference type="InterPro" id="IPR036155">
    <property type="entry name" value="Crypto/Photolyase_N_sf"/>
</dbReference>
<sequence>MSSPSISIVWFRQDLRLADNPALAAACARGGKILPVYILDDETPGSWRPGGASRWWLHESLSSLDRGLEVLGAKLCLRRGKAAEVIGALTKETGASAVFWNRCYEAHAIRRDTNLKANLRDQGIDAESFNANLLFEPWEIKNGQGGPYKVFTPFWKALLAGPAPATPEPPPASVDGLRSVAGDSLADWNLRPDKPDWAGGLRKQWTPGEQGAGQRLDAFLDEAAETYKTRRDQPAESGTSRLSPHLHWGEISPRQVWQTCQRAIATGSVREDAVMAFLRQLAWRDFSHVLIYHWPDFPEKSWKPEYDSFPWRDDEQAFTAWCRGRTGYPIVDAGMRELWHTGWMHNRVRMITASFLIKHLLIPWQRGEAWFWDTLVDADLANNAAGWQWVAGSGADASPYFRIFNPITQGEKFDPQGHYIRRWVPELSKLPNDFLNKPWDAPAEVLTAAGVTLGETYPLPMVDHKAARDRALAGYQEMKKQA</sequence>
<evidence type="ECO:0000256" key="4">
    <source>
        <dbReference type="ARBA" id="ARBA00022630"/>
    </source>
</evidence>
<evidence type="ECO:0000256" key="5">
    <source>
        <dbReference type="ARBA" id="ARBA00022827"/>
    </source>
</evidence>
<evidence type="ECO:0000256" key="8">
    <source>
        <dbReference type="PIRSR" id="PIRSR602081-1"/>
    </source>
</evidence>
<dbReference type="InterPro" id="IPR006050">
    <property type="entry name" value="DNA_photolyase_N"/>
</dbReference>
<reference evidence="12" key="1">
    <citation type="submission" date="2020-03" db="EMBL/GenBank/DDBJ databases">
        <title>Genome of Pelagibius litoralis DSM 21314T.</title>
        <authorList>
            <person name="Wang G."/>
        </authorList>
    </citation>
    <scope>NUCLEOTIDE SEQUENCE</scope>
    <source>
        <strain evidence="12">DSM 21314</strain>
    </source>
</reference>
<dbReference type="PANTHER" id="PTHR11455">
    <property type="entry name" value="CRYPTOCHROME"/>
    <property type="match status" value="1"/>
</dbReference>
<gene>
    <name evidence="12" type="ORF">HBA54_09755</name>
</gene>
<dbReference type="GO" id="GO:0009416">
    <property type="term" value="P:response to light stimulus"/>
    <property type="evidence" value="ECO:0007669"/>
    <property type="project" value="TreeGrafter"/>
</dbReference>
<feature type="domain" description="Photolyase/cryptochrome alpha/beta" evidence="11">
    <location>
        <begin position="5"/>
        <end position="134"/>
    </location>
</feature>
<evidence type="ECO:0000256" key="10">
    <source>
        <dbReference type="RuleBase" id="RU004182"/>
    </source>
</evidence>
<feature type="site" description="Electron transfer via tryptophanyl radical" evidence="9">
    <location>
        <position position="387"/>
    </location>
</feature>
<dbReference type="PRINTS" id="PR00147">
    <property type="entry name" value="DNAPHOTLYASE"/>
</dbReference>
<dbReference type="AlphaFoldDB" id="A0A967C776"/>
<comment type="similarity">
    <text evidence="10">Belongs to the DNA photolyase family.</text>
</comment>
<evidence type="ECO:0000256" key="9">
    <source>
        <dbReference type="PIRSR" id="PIRSR602081-2"/>
    </source>
</evidence>
<dbReference type="Pfam" id="PF00875">
    <property type="entry name" value="DNA_photolyase"/>
    <property type="match status" value="1"/>
</dbReference>
<dbReference type="GO" id="GO:0003904">
    <property type="term" value="F:deoxyribodipyrimidine photo-lyase activity"/>
    <property type="evidence" value="ECO:0007669"/>
    <property type="project" value="UniProtKB-EC"/>
</dbReference>
<dbReference type="GO" id="GO:0003677">
    <property type="term" value="F:DNA binding"/>
    <property type="evidence" value="ECO:0007669"/>
    <property type="project" value="TreeGrafter"/>
</dbReference>
<keyword evidence="13" id="KW-1185">Reference proteome</keyword>
<comment type="cofactor">
    <cofactor evidence="1">
        <name>(6R)-5,10-methylene-5,6,7,8-tetrahydrofolate</name>
        <dbReference type="ChEBI" id="CHEBI:15636"/>
    </cofactor>
</comment>
<protein>
    <recommendedName>
        <fullName evidence="3">Deoxyribodipyrimidine photo-lyase</fullName>
        <ecNumber evidence="2">4.1.99.3</ecNumber>
    </recommendedName>
</protein>
<feature type="binding site" evidence="8">
    <location>
        <begin position="377"/>
        <end position="379"/>
    </location>
    <ligand>
        <name>FAD</name>
        <dbReference type="ChEBI" id="CHEBI:57692"/>
    </ligand>
</feature>
<evidence type="ECO:0000259" key="11">
    <source>
        <dbReference type="PROSITE" id="PS51645"/>
    </source>
</evidence>
<dbReference type="RefSeq" id="WP_167223913.1">
    <property type="nucleotide sequence ID" value="NZ_JAAQPH010000006.1"/>
</dbReference>
<name>A0A967C776_9PROT</name>
<dbReference type="InterPro" id="IPR018394">
    <property type="entry name" value="DNA_photolyase_1_CS_C"/>
</dbReference>
<keyword evidence="6 10" id="KW-0157">Chromophore</keyword>
<accession>A0A967C776</accession>
<dbReference type="SUPFAM" id="SSF48173">
    <property type="entry name" value="Cryptochrome/photolyase FAD-binding domain"/>
    <property type="match status" value="1"/>
</dbReference>
<keyword evidence="4 8" id="KW-0285">Flavoprotein</keyword>
<feature type="binding site" evidence="8">
    <location>
        <position position="227"/>
    </location>
    <ligand>
        <name>FAD</name>
        <dbReference type="ChEBI" id="CHEBI:57692"/>
    </ligand>
</feature>
<dbReference type="EC" id="4.1.99.3" evidence="2"/>
<dbReference type="EMBL" id="JAAQPH010000006">
    <property type="protein sequence ID" value="NIA68876.1"/>
    <property type="molecule type" value="Genomic_DNA"/>
</dbReference>
<proteinExistence type="inferred from homology"/>